<dbReference type="Proteomes" id="UP000261620">
    <property type="component" value="Unplaced"/>
</dbReference>
<dbReference type="PANTHER" id="PTHR24028">
    <property type="entry name" value="CADHERIN-87A"/>
    <property type="match status" value="1"/>
</dbReference>
<dbReference type="GO" id="GO:0005509">
    <property type="term" value="F:calcium ion binding"/>
    <property type="evidence" value="ECO:0007669"/>
    <property type="project" value="InterPro"/>
</dbReference>
<evidence type="ECO:0000313" key="6">
    <source>
        <dbReference type="Ensembl" id="ENSMMOP00000001977.1"/>
    </source>
</evidence>
<keyword evidence="7" id="KW-1185">Reference proteome</keyword>
<organism evidence="6 7">
    <name type="scientific">Mola mola</name>
    <name type="common">Ocean sunfish</name>
    <name type="synonym">Tetraodon mola</name>
    <dbReference type="NCBI Taxonomy" id="94237"/>
    <lineage>
        <taxon>Eukaryota</taxon>
        <taxon>Metazoa</taxon>
        <taxon>Chordata</taxon>
        <taxon>Craniata</taxon>
        <taxon>Vertebrata</taxon>
        <taxon>Euteleostomi</taxon>
        <taxon>Actinopterygii</taxon>
        <taxon>Neopterygii</taxon>
        <taxon>Teleostei</taxon>
        <taxon>Neoteleostei</taxon>
        <taxon>Acanthomorphata</taxon>
        <taxon>Eupercaria</taxon>
        <taxon>Tetraodontiformes</taxon>
        <taxon>Molidae</taxon>
        <taxon>Mola</taxon>
    </lineage>
</organism>
<dbReference type="GO" id="GO:0007155">
    <property type="term" value="P:cell adhesion"/>
    <property type="evidence" value="ECO:0007669"/>
    <property type="project" value="TreeGrafter"/>
</dbReference>
<dbReference type="SUPFAM" id="SSF49313">
    <property type="entry name" value="Cadherin-like"/>
    <property type="match status" value="1"/>
</dbReference>
<name>A0A3Q3VTL3_MOLML</name>
<dbReference type="FunFam" id="2.60.40.60:FF:000006">
    <property type="entry name" value="Protocadherin alpha 2"/>
    <property type="match status" value="1"/>
</dbReference>
<dbReference type="InterPro" id="IPR013164">
    <property type="entry name" value="Cadherin_N"/>
</dbReference>
<feature type="chain" id="PRO_5018550716" description="Cadherin N-terminal domain-containing protein" evidence="4">
    <location>
        <begin position="28"/>
        <end position="153"/>
    </location>
</feature>
<keyword evidence="4" id="KW-0732">Signal</keyword>
<dbReference type="Gene3D" id="2.60.40.60">
    <property type="entry name" value="Cadherins"/>
    <property type="match status" value="1"/>
</dbReference>
<evidence type="ECO:0000256" key="2">
    <source>
        <dbReference type="ARBA" id="ARBA00023136"/>
    </source>
</evidence>
<dbReference type="InterPro" id="IPR015919">
    <property type="entry name" value="Cadherin-like_sf"/>
</dbReference>
<feature type="domain" description="Cadherin N-terminal" evidence="5">
    <location>
        <begin position="29"/>
        <end position="111"/>
    </location>
</feature>
<reference evidence="6" key="1">
    <citation type="submission" date="2025-08" db="UniProtKB">
        <authorList>
            <consortium name="Ensembl"/>
        </authorList>
    </citation>
    <scope>IDENTIFICATION</scope>
</reference>
<keyword evidence="2" id="KW-0472">Membrane</keyword>
<evidence type="ECO:0000259" key="5">
    <source>
        <dbReference type="Pfam" id="PF08266"/>
    </source>
</evidence>
<dbReference type="Pfam" id="PF08266">
    <property type="entry name" value="Cadherin_2"/>
    <property type="match status" value="1"/>
</dbReference>
<evidence type="ECO:0000313" key="7">
    <source>
        <dbReference type="Proteomes" id="UP000261620"/>
    </source>
</evidence>
<proteinExistence type="predicted"/>
<protein>
    <recommendedName>
        <fullName evidence="5">Cadherin N-terminal domain-containing protein</fullName>
    </recommendedName>
</protein>
<evidence type="ECO:0000256" key="4">
    <source>
        <dbReference type="SAM" id="SignalP"/>
    </source>
</evidence>
<dbReference type="CDD" id="cd11304">
    <property type="entry name" value="Cadherin_repeat"/>
    <property type="match status" value="1"/>
</dbReference>
<dbReference type="GO" id="GO:0005886">
    <property type="term" value="C:plasma membrane"/>
    <property type="evidence" value="ECO:0007669"/>
    <property type="project" value="TreeGrafter"/>
</dbReference>
<evidence type="ECO:0000256" key="3">
    <source>
        <dbReference type="ARBA" id="ARBA00023180"/>
    </source>
</evidence>
<dbReference type="OMA" id="GNTERYC"/>
<dbReference type="PANTHER" id="PTHR24028:SF114">
    <property type="entry name" value="PCDH2G3 PROTEIN-RELATED"/>
    <property type="match status" value="1"/>
</dbReference>
<dbReference type="InterPro" id="IPR050174">
    <property type="entry name" value="Protocadherin/Cadherin-CA"/>
</dbReference>
<keyword evidence="3" id="KW-0325">Glycoprotein</keyword>
<dbReference type="STRING" id="94237.ENSMMOP00000001977"/>
<accession>A0A3Q3VTL3</accession>
<feature type="signal peptide" evidence="4">
    <location>
        <begin position="1"/>
        <end position="27"/>
    </location>
</feature>
<comment type="subcellular location">
    <subcellularLocation>
        <location evidence="1">Membrane</location>
    </subcellularLocation>
</comment>
<dbReference type="AlphaFoldDB" id="A0A3Q3VTL3"/>
<reference evidence="6" key="2">
    <citation type="submission" date="2025-09" db="UniProtKB">
        <authorList>
            <consortium name="Ensembl"/>
        </authorList>
    </citation>
    <scope>IDENTIFICATION</scope>
</reference>
<evidence type="ECO:0000256" key="1">
    <source>
        <dbReference type="ARBA" id="ARBA00004370"/>
    </source>
</evidence>
<dbReference type="Ensembl" id="ENSMMOT00000002012.1">
    <property type="protein sequence ID" value="ENSMMOP00000001977.1"/>
    <property type="gene ID" value="ENSMMOG00000001652.1"/>
</dbReference>
<sequence>MQREGFSKRDLVTRFVICLLWLQSICAEVSYSVPEEMEIGTVIGNIAKDLGLDITTLSARKARIDSDGNTERYCVISLKTGDLSIAERFDRESLCGTKQSCVLGLELVLENPITESYFLANISFVTTKQIQELCRFTYTFCQGMFCAFVFILT</sequence>